<protein>
    <recommendedName>
        <fullName evidence="8">Spore coat protein</fullName>
    </recommendedName>
</protein>
<gene>
    <name evidence="6" type="ORF">N475_20870</name>
</gene>
<evidence type="ECO:0000256" key="3">
    <source>
        <dbReference type="PIRSR" id="PIRSR000390-1"/>
    </source>
</evidence>
<comment type="caution">
    <text evidence="6">The sequence shown here is derived from an EMBL/GenBank/DDBJ whole genome shotgun (WGS) entry which is preliminary data.</text>
</comment>
<dbReference type="NCBIfam" id="TIGR03588">
    <property type="entry name" value="PseC"/>
    <property type="match status" value="1"/>
</dbReference>
<dbReference type="CDD" id="cd00616">
    <property type="entry name" value="AHBA_syn"/>
    <property type="match status" value="1"/>
</dbReference>
<dbReference type="GO" id="GO:0008483">
    <property type="term" value="F:transaminase activity"/>
    <property type="evidence" value="ECO:0007669"/>
    <property type="project" value="TreeGrafter"/>
</dbReference>
<dbReference type="InterPro" id="IPR015424">
    <property type="entry name" value="PyrdxlP-dep_Trfase"/>
</dbReference>
<feature type="modified residue" description="N6-(pyridoxal phosphate)lysine" evidence="4">
    <location>
        <position position="188"/>
    </location>
</feature>
<dbReference type="InterPro" id="IPR015422">
    <property type="entry name" value="PyrdxlP-dep_Trfase_small"/>
</dbReference>
<evidence type="ECO:0000313" key="7">
    <source>
        <dbReference type="Proteomes" id="UP000076643"/>
    </source>
</evidence>
<reference evidence="6 7" key="1">
    <citation type="submission" date="2013-07" db="EMBL/GenBank/DDBJ databases">
        <title>Comparative Genomic and Metabolomic Analysis of Twelve Strains of Pseudoalteromonas luteoviolacea.</title>
        <authorList>
            <person name="Vynne N.G."/>
            <person name="Mansson M."/>
            <person name="Gram L."/>
        </authorList>
    </citation>
    <scope>NUCLEOTIDE SEQUENCE [LARGE SCALE GENOMIC DNA]</scope>
    <source>
        <strain evidence="6 7">DSM 6061</strain>
    </source>
</reference>
<dbReference type="SUPFAM" id="SSF53383">
    <property type="entry name" value="PLP-dependent transferases"/>
    <property type="match status" value="1"/>
</dbReference>
<dbReference type="EMBL" id="AUYB01000126">
    <property type="protein sequence ID" value="KZN32976.1"/>
    <property type="molecule type" value="Genomic_DNA"/>
</dbReference>
<comment type="similarity">
    <text evidence="2 5">Belongs to the DegT/DnrJ/EryC1 family.</text>
</comment>
<dbReference type="RefSeq" id="WP_063356969.1">
    <property type="nucleotide sequence ID" value="NZ_AQHB01000016.1"/>
</dbReference>
<dbReference type="PATRIC" id="fig|1365250.3.peg.4005"/>
<evidence type="ECO:0008006" key="8">
    <source>
        <dbReference type="Google" id="ProtNLM"/>
    </source>
</evidence>
<proteinExistence type="inferred from homology"/>
<dbReference type="Gene3D" id="3.90.1150.10">
    <property type="entry name" value="Aspartate Aminotransferase, domain 1"/>
    <property type="match status" value="1"/>
</dbReference>
<evidence type="ECO:0000256" key="4">
    <source>
        <dbReference type="PIRSR" id="PIRSR000390-2"/>
    </source>
</evidence>
<dbReference type="Proteomes" id="UP000076643">
    <property type="component" value="Unassembled WGS sequence"/>
</dbReference>
<feature type="active site" description="Proton acceptor" evidence="3">
    <location>
        <position position="188"/>
    </location>
</feature>
<accession>A0A161ZUG0</accession>
<dbReference type="InterPro" id="IPR000653">
    <property type="entry name" value="DegT/StrS_aminotransferase"/>
</dbReference>
<dbReference type="Gene3D" id="3.40.640.10">
    <property type="entry name" value="Type I PLP-dependent aspartate aminotransferase-like (Major domain)"/>
    <property type="match status" value="1"/>
</dbReference>
<dbReference type="Pfam" id="PF01041">
    <property type="entry name" value="DegT_DnrJ_EryC1"/>
    <property type="match status" value="1"/>
</dbReference>
<dbReference type="InterPro" id="IPR015421">
    <property type="entry name" value="PyrdxlP-dep_Trfase_major"/>
</dbReference>
<dbReference type="PIRSF" id="PIRSF000390">
    <property type="entry name" value="PLP_StrS"/>
    <property type="match status" value="1"/>
</dbReference>
<evidence type="ECO:0000313" key="6">
    <source>
        <dbReference type="EMBL" id="KZN32976.1"/>
    </source>
</evidence>
<evidence type="ECO:0000256" key="5">
    <source>
        <dbReference type="RuleBase" id="RU004508"/>
    </source>
</evidence>
<name>A0A161ZUG0_9GAMM</name>
<sequence length="392" mass="43852">MIPYGKQAISEQDIDAVVEVLKSPWLTQGPKVPEFETVISQYCQVQYATATNSATSALHIACLALNVGHNDIVWTSPNSFVASSNCALYCGAKVDFIDIDPATGNLSITELKLRLKQAQQTNTLPKVLIPVHFAGQCCDMKAISELSQIYGFKIIEDASHAVGGKYLNSPVGHCQYSDICVFSFHPVKIITSAEGGMVLTNDPTINAKLKMFRSHGVTAQQDLLHNEADGPWYYEQQELGFNYRMTDLHAALGIQQVKRLDEFVEKRNQLAQTYTKLFAQSEEITPLSQQAGVYNAYHLYVVRINDTSPDLHRRLVEELRAQGIFCHVHYIPIYLQPYYQSLGFKPGHCPNAEEYYHSAITLPLFPELSASDQEYIATTLVDTLITLKQQPQ</sequence>
<keyword evidence="7" id="KW-1185">Reference proteome</keyword>
<dbReference type="GO" id="GO:0030170">
    <property type="term" value="F:pyridoxal phosphate binding"/>
    <property type="evidence" value="ECO:0007669"/>
    <property type="project" value="TreeGrafter"/>
</dbReference>
<dbReference type="GO" id="GO:0000271">
    <property type="term" value="P:polysaccharide biosynthetic process"/>
    <property type="evidence" value="ECO:0007669"/>
    <property type="project" value="TreeGrafter"/>
</dbReference>
<evidence type="ECO:0000256" key="2">
    <source>
        <dbReference type="ARBA" id="ARBA00037999"/>
    </source>
</evidence>
<dbReference type="InterPro" id="IPR020026">
    <property type="entry name" value="PseC"/>
</dbReference>
<dbReference type="PANTHER" id="PTHR30244">
    <property type="entry name" value="TRANSAMINASE"/>
    <property type="match status" value="1"/>
</dbReference>
<dbReference type="AlphaFoldDB" id="A0A161ZUG0"/>
<organism evidence="6 7">
    <name type="scientific">Pseudoalteromonas luteoviolacea DSM 6061</name>
    <dbReference type="NCBI Taxonomy" id="1365250"/>
    <lineage>
        <taxon>Bacteria</taxon>
        <taxon>Pseudomonadati</taxon>
        <taxon>Pseudomonadota</taxon>
        <taxon>Gammaproteobacteria</taxon>
        <taxon>Alteromonadales</taxon>
        <taxon>Pseudoalteromonadaceae</taxon>
        <taxon>Pseudoalteromonas</taxon>
    </lineage>
</organism>
<dbReference type="PANTHER" id="PTHR30244:SF34">
    <property type="entry name" value="DTDP-4-AMINO-4,6-DIDEOXYGALACTOSE TRANSAMINASE"/>
    <property type="match status" value="1"/>
</dbReference>
<evidence type="ECO:0000256" key="1">
    <source>
        <dbReference type="ARBA" id="ARBA00022898"/>
    </source>
</evidence>
<keyword evidence="1 4" id="KW-0663">Pyridoxal phosphate</keyword>